<protein>
    <submittedName>
        <fullName evidence="1">Uncharacterized protein</fullName>
    </submittedName>
</protein>
<gene>
    <name evidence="1" type="ORF">S01H4_67381</name>
</gene>
<dbReference type="EMBL" id="BART01042354">
    <property type="protein sequence ID" value="GAH22481.1"/>
    <property type="molecule type" value="Genomic_DNA"/>
</dbReference>
<accession>X1DNG5</accession>
<proteinExistence type="predicted"/>
<evidence type="ECO:0000313" key="1">
    <source>
        <dbReference type="EMBL" id="GAH22481.1"/>
    </source>
</evidence>
<organism evidence="1">
    <name type="scientific">marine sediment metagenome</name>
    <dbReference type="NCBI Taxonomy" id="412755"/>
    <lineage>
        <taxon>unclassified sequences</taxon>
        <taxon>metagenomes</taxon>
        <taxon>ecological metagenomes</taxon>
    </lineage>
</organism>
<dbReference type="AlphaFoldDB" id="X1DNG5"/>
<comment type="caution">
    <text evidence="1">The sequence shown here is derived from an EMBL/GenBank/DDBJ whole genome shotgun (WGS) entry which is preliminary data.</text>
</comment>
<feature type="non-terminal residue" evidence="1">
    <location>
        <position position="1"/>
    </location>
</feature>
<feature type="non-terminal residue" evidence="1">
    <location>
        <position position="34"/>
    </location>
</feature>
<reference evidence="1" key="1">
    <citation type="journal article" date="2014" name="Front. Microbiol.">
        <title>High frequency of phylogenetically diverse reductive dehalogenase-homologous genes in deep subseafloor sedimentary metagenomes.</title>
        <authorList>
            <person name="Kawai M."/>
            <person name="Futagami T."/>
            <person name="Toyoda A."/>
            <person name="Takaki Y."/>
            <person name="Nishi S."/>
            <person name="Hori S."/>
            <person name="Arai W."/>
            <person name="Tsubouchi T."/>
            <person name="Morono Y."/>
            <person name="Uchiyama I."/>
            <person name="Ito T."/>
            <person name="Fujiyama A."/>
            <person name="Inagaki F."/>
            <person name="Takami H."/>
        </authorList>
    </citation>
    <scope>NUCLEOTIDE SEQUENCE</scope>
    <source>
        <strain evidence="1">Expedition CK06-06</strain>
    </source>
</reference>
<name>X1DNG5_9ZZZZ</name>
<sequence length="34" mass="3463">GAAETRGAVAGLLDANQTVIASGDYLFVQRKGRG</sequence>